<feature type="compositionally biased region" description="Basic and acidic residues" evidence="1">
    <location>
        <begin position="43"/>
        <end position="59"/>
    </location>
</feature>
<evidence type="ECO:0000313" key="3">
    <source>
        <dbReference type="Proteomes" id="UP001189429"/>
    </source>
</evidence>
<protein>
    <submittedName>
        <fullName evidence="2">Uncharacterized protein</fullName>
    </submittedName>
</protein>
<comment type="caution">
    <text evidence="2">The sequence shown here is derived from an EMBL/GenBank/DDBJ whole genome shotgun (WGS) entry which is preliminary data.</text>
</comment>
<dbReference type="Proteomes" id="UP001189429">
    <property type="component" value="Unassembled WGS sequence"/>
</dbReference>
<accession>A0ABN9XGC0</accession>
<evidence type="ECO:0000256" key="1">
    <source>
        <dbReference type="SAM" id="MobiDB-lite"/>
    </source>
</evidence>
<sequence>MPSHFIVRRADADRHQGEGGGWCPSEAPPGGHAFEAGARQRRIGRETRRPRQAHSEKQRSNIQKGYQRLEYLLDNWEEETTVCRPQCKRNPDAVRSYLGLRSTDDPLFKLEAILTKDALDDVVGDLDEYQDAVSAWNTAISLGNSDAFISSFGEFNPGGGREQVELYIEKSKENVVRARDSLKILSKALDIKV</sequence>
<name>A0ABN9XGC0_9DINO</name>
<reference evidence="2" key="1">
    <citation type="submission" date="2023-10" db="EMBL/GenBank/DDBJ databases">
        <authorList>
            <person name="Chen Y."/>
            <person name="Shah S."/>
            <person name="Dougan E. K."/>
            <person name="Thang M."/>
            <person name="Chan C."/>
        </authorList>
    </citation>
    <scope>NUCLEOTIDE SEQUENCE [LARGE SCALE GENOMIC DNA]</scope>
</reference>
<dbReference type="EMBL" id="CAUYUJ010020293">
    <property type="protein sequence ID" value="CAK0897199.1"/>
    <property type="molecule type" value="Genomic_DNA"/>
</dbReference>
<organism evidence="2 3">
    <name type="scientific">Prorocentrum cordatum</name>
    <dbReference type="NCBI Taxonomy" id="2364126"/>
    <lineage>
        <taxon>Eukaryota</taxon>
        <taxon>Sar</taxon>
        <taxon>Alveolata</taxon>
        <taxon>Dinophyceae</taxon>
        <taxon>Prorocentrales</taxon>
        <taxon>Prorocentraceae</taxon>
        <taxon>Prorocentrum</taxon>
    </lineage>
</organism>
<feature type="compositionally biased region" description="Basic and acidic residues" evidence="1">
    <location>
        <begin position="8"/>
        <end position="17"/>
    </location>
</feature>
<gene>
    <name evidence="2" type="ORF">PCOR1329_LOCUS75451</name>
</gene>
<evidence type="ECO:0000313" key="2">
    <source>
        <dbReference type="EMBL" id="CAK0897199.1"/>
    </source>
</evidence>
<keyword evidence="3" id="KW-1185">Reference proteome</keyword>
<proteinExistence type="predicted"/>
<feature type="region of interest" description="Disordered" evidence="1">
    <location>
        <begin position="1"/>
        <end position="61"/>
    </location>
</feature>